<evidence type="ECO:0000313" key="2">
    <source>
        <dbReference type="Proteomes" id="UP000708208"/>
    </source>
</evidence>
<name>A0A8J2JEU5_9HEXA</name>
<keyword evidence="2" id="KW-1185">Reference proteome</keyword>
<sequence>EGFKYSFGGYDTQNRPIWMSTIAKYPYKEALNGGDADVLERFIWKRLL</sequence>
<gene>
    <name evidence="1" type="ORF">AFUS01_LOCUS7700</name>
</gene>
<accession>A0A8J2JEU5</accession>
<comment type="caution">
    <text evidence="1">The sequence shown here is derived from an EMBL/GenBank/DDBJ whole genome shotgun (WGS) entry which is preliminary data.</text>
</comment>
<dbReference type="AlphaFoldDB" id="A0A8J2JEU5"/>
<feature type="non-terminal residue" evidence="1">
    <location>
        <position position="1"/>
    </location>
</feature>
<feature type="non-terminal residue" evidence="1">
    <location>
        <position position="48"/>
    </location>
</feature>
<organism evidence="1 2">
    <name type="scientific">Allacma fusca</name>
    <dbReference type="NCBI Taxonomy" id="39272"/>
    <lineage>
        <taxon>Eukaryota</taxon>
        <taxon>Metazoa</taxon>
        <taxon>Ecdysozoa</taxon>
        <taxon>Arthropoda</taxon>
        <taxon>Hexapoda</taxon>
        <taxon>Collembola</taxon>
        <taxon>Symphypleona</taxon>
        <taxon>Sminthuridae</taxon>
        <taxon>Allacma</taxon>
    </lineage>
</organism>
<proteinExistence type="predicted"/>
<evidence type="ECO:0000313" key="1">
    <source>
        <dbReference type="EMBL" id="CAG7718301.1"/>
    </source>
</evidence>
<reference evidence="1" key="1">
    <citation type="submission" date="2021-06" db="EMBL/GenBank/DDBJ databases">
        <authorList>
            <person name="Hodson N. C."/>
            <person name="Mongue J. A."/>
            <person name="Jaron S. K."/>
        </authorList>
    </citation>
    <scope>NUCLEOTIDE SEQUENCE</scope>
</reference>
<dbReference type="EMBL" id="CAJVCH010052383">
    <property type="protein sequence ID" value="CAG7718301.1"/>
    <property type="molecule type" value="Genomic_DNA"/>
</dbReference>
<dbReference type="Proteomes" id="UP000708208">
    <property type="component" value="Unassembled WGS sequence"/>
</dbReference>
<protein>
    <submittedName>
        <fullName evidence="1">Uncharacterized protein</fullName>
    </submittedName>
</protein>